<dbReference type="Pfam" id="PF13229">
    <property type="entry name" value="Beta_helix"/>
    <property type="match status" value="1"/>
</dbReference>
<evidence type="ECO:0000256" key="1">
    <source>
        <dbReference type="ARBA" id="ARBA00004906"/>
    </source>
</evidence>
<feature type="domain" description="Right handed beta helix" evidence="5">
    <location>
        <begin position="76"/>
        <end position="207"/>
    </location>
</feature>
<dbReference type="InterPro" id="IPR022442">
    <property type="entry name" value="SO_2930-like_dom"/>
</dbReference>
<evidence type="ECO:0000313" key="7">
    <source>
        <dbReference type="Proteomes" id="UP000186110"/>
    </source>
</evidence>
<dbReference type="Proteomes" id="UP000186110">
    <property type="component" value="Chromosome"/>
</dbReference>
<accession>A0A1P8KBF6</accession>
<dbReference type="PANTHER" id="PTHR22990">
    <property type="entry name" value="F-BOX ONLY PROTEIN"/>
    <property type="match status" value="1"/>
</dbReference>
<dbReference type="InterPro" id="IPR012334">
    <property type="entry name" value="Pectin_lyas_fold"/>
</dbReference>
<dbReference type="NCBIfam" id="TIGR03804">
    <property type="entry name" value="para_beta_helix"/>
    <property type="match status" value="1"/>
</dbReference>
<dbReference type="Gene3D" id="2.160.20.10">
    <property type="entry name" value="Single-stranded right-handed beta-helix, Pectin lyase-like"/>
    <property type="match status" value="1"/>
</dbReference>
<dbReference type="KEGG" id="rsb:RS694_12925"/>
<evidence type="ECO:0000313" key="6">
    <source>
        <dbReference type="EMBL" id="APW43342.1"/>
    </source>
</evidence>
<dbReference type="PANTHER" id="PTHR22990:SF15">
    <property type="entry name" value="F-BOX ONLY PROTEIN 10"/>
    <property type="match status" value="1"/>
</dbReference>
<gene>
    <name evidence="6" type="ORF">RS694_12925</name>
</gene>
<dbReference type="InterPro" id="IPR006626">
    <property type="entry name" value="PbH1"/>
</dbReference>
<reference evidence="6 7" key="1">
    <citation type="submission" date="2017-01" db="EMBL/GenBank/DDBJ databases">
        <authorList>
            <person name="Mah S.A."/>
            <person name="Swanson W.J."/>
            <person name="Moy G.W."/>
            <person name="Vacquier V.D."/>
        </authorList>
    </citation>
    <scope>NUCLEOTIDE SEQUENCE [LARGE SCALE GENOMIC DNA]</scope>
    <source>
        <strain evidence="6 7">DSM 22694</strain>
    </source>
</reference>
<dbReference type="NCBIfam" id="TIGR03805">
    <property type="entry name" value="beta_helix_1"/>
    <property type="match status" value="1"/>
</dbReference>
<dbReference type="InterPro" id="IPR022441">
    <property type="entry name" value="Para_beta_helix_rpt-2"/>
</dbReference>
<feature type="signal peptide" evidence="4">
    <location>
        <begin position="1"/>
        <end position="21"/>
    </location>
</feature>
<sequence length="415" mass="44714">MTRFTRLASATLALFALQAYALTPSEQIMEQFIDAKDGSVITLPEGRFEFTQTLSISANNVTIKGAGADKTILSFKGQNTGNGIDATGKKLTFEGFAIIDSKADGLKIQNCEDLLIRSLSVDWTGPPKETNGGYGVYPVACKRILVEKSYIRGASDSGLYVGQSEDVVLRNNRITENVAGIEIENCLRADVYDNEAYGNTGGILVFSMPDLPVIQNGVGTRIFRNKITGNNTANFAPKGNIVGLVPAGTGVMILANRDVEIFNNTIEDNQTASVIVTSFYASERPIKDPTYEAQARNTFIHDNVMRNSGAKPSGMINEIKDGAGWAGVKLDPMPQVLHDGIKAGKIKDIAELKLCMKNNTIESPAVAFANLDLENAGLFKALFRFWKPRAYAAVPAEHDCSLPPLPAVTAVVAAK</sequence>
<dbReference type="EMBL" id="CP019239">
    <property type="protein sequence ID" value="APW43342.1"/>
    <property type="molecule type" value="Genomic_DNA"/>
</dbReference>
<dbReference type="InterPro" id="IPR051550">
    <property type="entry name" value="SCF-Subunits/Alg-Epimerases"/>
</dbReference>
<evidence type="ECO:0000259" key="5">
    <source>
        <dbReference type="Pfam" id="PF13229"/>
    </source>
</evidence>
<dbReference type="AlphaFoldDB" id="A0A1P8KBF6"/>
<keyword evidence="2" id="KW-0677">Repeat</keyword>
<dbReference type="SUPFAM" id="SSF51126">
    <property type="entry name" value="Pectin lyase-like"/>
    <property type="match status" value="1"/>
</dbReference>
<evidence type="ECO:0000256" key="4">
    <source>
        <dbReference type="SAM" id="SignalP"/>
    </source>
</evidence>
<comment type="pathway">
    <text evidence="1">Protein modification; protein ubiquitination.</text>
</comment>
<keyword evidence="4" id="KW-0732">Signal</keyword>
<keyword evidence="7" id="KW-1185">Reference proteome</keyword>
<dbReference type="RefSeq" id="WP_051391838.1">
    <property type="nucleotide sequence ID" value="NZ_CP019239.1"/>
</dbReference>
<protein>
    <recommendedName>
        <fullName evidence="5">Right handed beta helix domain-containing protein</fullName>
    </recommendedName>
</protein>
<evidence type="ECO:0000256" key="2">
    <source>
        <dbReference type="ARBA" id="ARBA00022737"/>
    </source>
</evidence>
<proteinExistence type="predicted"/>
<organism evidence="6 7">
    <name type="scientific">Rhodoferax saidenbachensis</name>
    <dbReference type="NCBI Taxonomy" id="1484693"/>
    <lineage>
        <taxon>Bacteria</taxon>
        <taxon>Pseudomonadati</taxon>
        <taxon>Pseudomonadota</taxon>
        <taxon>Betaproteobacteria</taxon>
        <taxon>Burkholderiales</taxon>
        <taxon>Comamonadaceae</taxon>
        <taxon>Rhodoferax</taxon>
    </lineage>
</organism>
<dbReference type="SMART" id="SM00710">
    <property type="entry name" value="PbH1"/>
    <property type="match status" value="7"/>
</dbReference>
<dbReference type="eggNOG" id="COG5434">
    <property type="taxonomic scope" value="Bacteria"/>
</dbReference>
<keyword evidence="3" id="KW-0833">Ubl conjugation pathway</keyword>
<evidence type="ECO:0000256" key="3">
    <source>
        <dbReference type="ARBA" id="ARBA00022786"/>
    </source>
</evidence>
<dbReference type="STRING" id="1484693.RS694_12925"/>
<feature type="chain" id="PRO_5010206193" description="Right handed beta helix domain-containing protein" evidence="4">
    <location>
        <begin position="22"/>
        <end position="415"/>
    </location>
</feature>
<name>A0A1P8KBF6_9BURK</name>
<dbReference type="InterPro" id="IPR039448">
    <property type="entry name" value="Beta_helix"/>
</dbReference>
<dbReference type="InterPro" id="IPR011050">
    <property type="entry name" value="Pectin_lyase_fold/virulence"/>
</dbReference>